<comment type="function">
    <text evidence="7">Controls stomatal patterning.</text>
</comment>
<dbReference type="PANTHER" id="PTHR33109:SF74">
    <property type="entry name" value="EPIDERMAL PATTERNING FACTOR-LIKE PROTEIN"/>
    <property type="match status" value="1"/>
</dbReference>
<evidence type="ECO:0000313" key="10">
    <source>
        <dbReference type="Proteomes" id="UP000827721"/>
    </source>
</evidence>
<keyword evidence="4 7" id="KW-0964">Secreted</keyword>
<name>A0ABQ8I656_9ROSI</name>
<dbReference type="Proteomes" id="UP000827721">
    <property type="component" value="Unassembled WGS sequence"/>
</dbReference>
<keyword evidence="6" id="KW-1015">Disulfide bond</keyword>
<comment type="caution">
    <text evidence="9">The sequence shown here is derived from an EMBL/GenBank/DDBJ whole genome shotgun (WGS) entry which is preliminary data.</text>
</comment>
<evidence type="ECO:0000256" key="7">
    <source>
        <dbReference type="RuleBase" id="RU367102"/>
    </source>
</evidence>
<protein>
    <recommendedName>
        <fullName evidence="7">Epidermal patterning factor-like protein</fullName>
    </recommendedName>
</protein>
<evidence type="ECO:0000256" key="4">
    <source>
        <dbReference type="ARBA" id="ARBA00022525"/>
    </source>
</evidence>
<keyword evidence="8" id="KW-1133">Transmembrane helix</keyword>
<evidence type="ECO:0000256" key="3">
    <source>
        <dbReference type="ARBA" id="ARBA00022473"/>
    </source>
</evidence>
<dbReference type="Pfam" id="PF17181">
    <property type="entry name" value="EPF"/>
    <property type="match status" value="1"/>
</dbReference>
<evidence type="ECO:0000256" key="8">
    <source>
        <dbReference type="SAM" id="Phobius"/>
    </source>
</evidence>
<gene>
    <name evidence="9" type="ORF">JRO89_XS04G0203600</name>
</gene>
<evidence type="ECO:0000256" key="1">
    <source>
        <dbReference type="ARBA" id="ARBA00004613"/>
    </source>
</evidence>
<evidence type="ECO:0000256" key="6">
    <source>
        <dbReference type="ARBA" id="ARBA00023157"/>
    </source>
</evidence>
<keyword evidence="5" id="KW-0732">Signal</keyword>
<comment type="subcellular location">
    <subcellularLocation>
        <location evidence="1 7">Secreted</location>
    </subcellularLocation>
</comment>
<evidence type="ECO:0000313" key="9">
    <source>
        <dbReference type="EMBL" id="KAH7572117.1"/>
    </source>
</evidence>
<dbReference type="EMBL" id="JAFEMO010000004">
    <property type="protein sequence ID" value="KAH7572117.1"/>
    <property type="molecule type" value="Genomic_DNA"/>
</dbReference>
<sequence>MLGFTIIQLLPFKTLSVSAFVGVFLTLYFAILDQTDKIPNFPEAVSRSKQGLEVKKKKVGAWVDGNEEETYKALGRLGSRPPSCNHKCQGCVPCEAIQIPATSDKMGLQSANYEPEGWKCKCGTSFFNP</sequence>
<dbReference type="InterPro" id="IPR039455">
    <property type="entry name" value="EPFL"/>
</dbReference>
<dbReference type="PANTHER" id="PTHR33109">
    <property type="entry name" value="EPIDERMAL PATTERNING FACTOR-LIKE PROTEIN 4"/>
    <property type="match status" value="1"/>
</dbReference>
<keyword evidence="3 7" id="KW-0217">Developmental protein</keyword>
<keyword evidence="8" id="KW-0472">Membrane</keyword>
<evidence type="ECO:0000256" key="2">
    <source>
        <dbReference type="ARBA" id="ARBA00008127"/>
    </source>
</evidence>
<feature type="transmembrane region" description="Helical" evidence="8">
    <location>
        <begin position="12"/>
        <end position="31"/>
    </location>
</feature>
<comment type="similarity">
    <text evidence="2 7">Belongs to the plant cysteine rich small secretory peptide family. Epidermal patterning factor subfamily.</text>
</comment>
<keyword evidence="8" id="KW-0812">Transmembrane</keyword>
<accession>A0ABQ8I656</accession>
<organism evidence="9 10">
    <name type="scientific">Xanthoceras sorbifolium</name>
    <dbReference type="NCBI Taxonomy" id="99658"/>
    <lineage>
        <taxon>Eukaryota</taxon>
        <taxon>Viridiplantae</taxon>
        <taxon>Streptophyta</taxon>
        <taxon>Embryophyta</taxon>
        <taxon>Tracheophyta</taxon>
        <taxon>Spermatophyta</taxon>
        <taxon>Magnoliopsida</taxon>
        <taxon>eudicotyledons</taxon>
        <taxon>Gunneridae</taxon>
        <taxon>Pentapetalae</taxon>
        <taxon>rosids</taxon>
        <taxon>malvids</taxon>
        <taxon>Sapindales</taxon>
        <taxon>Sapindaceae</taxon>
        <taxon>Xanthoceroideae</taxon>
        <taxon>Xanthoceras</taxon>
    </lineage>
</organism>
<reference evidence="9 10" key="1">
    <citation type="submission" date="2021-02" db="EMBL/GenBank/DDBJ databases">
        <title>Plant Genome Project.</title>
        <authorList>
            <person name="Zhang R.-G."/>
        </authorList>
    </citation>
    <scope>NUCLEOTIDE SEQUENCE [LARGE SCALE GENOMIC DNA]</scope>
    <source>
        <tissue evidence="9">Leaves</tissue>
    </source>
</reference>
<keyword evidence="10" id="KW-1185">Reference proteome</keyword>
<evidence type="ECO:0000256" key="5">
    <source>
        <dbReference type="ARBA" id="ARBA00022729"/>
    </source>
</evidence>
<proteinExistence type="inferred from homology"/>